<proteinExistence type="inferred from homology"/>
<accession>A0ABX1PNX4</accession>
<sequence>MIEAHALPPVAANLVAEGDRLSFLPAFFGPRLMMRGESLVFGWLDTLSEDYNGGFWSFYTLTNGGFYMAPATDKRMRLSVDGNGFNGEMSADAAGIVATLFAVGQLAAEVHGTDAGDTLADHYHALRDFAKTHPEAGLIFRAID</sequence>
<dbReference type="Pfam" id="PF03230">
    <property type="entry name" value="Antirestrict"/>
    <property type="match status" value="1"/>
</dbReference>
<evidence type="ECO:0000313" key="3">
    <source>
        <dbReference type="Proteomes" id="UP000615989"/>
    </source>
</evidence>
<dbReference type="Gene3D" id="3.30.70.3580">
    <property type="entry name" value="Antirestriction protein"/>
    <property type="match status" value="1"/>
</dbReference>
<dbReference type="InterPro" id="IPR004914">
    <property type="entry name" value="Antirestrict"/>
</dbReference>
<keyword evidence="3" id="KW-1185">Reference proteome</keyword>
<comment type="caution">
    <text evidence="2">The sequence shown here is derived from an EMBL/GenBank/DDBJ whole genome shotgun (WGS) entry which is preliminary data.</text>
</comment>
<dbReference type="RefSeq" id="WP_169119617.1">
    <property type="nucleotide sequence ID" value="NZ_WTVG02000001.1"/>
</dbReference>
<evidence type="ECO:0000313" key="2">
    <source>
        <dbReference type="EMBL" id="NMG26290.1"/>
    </source>
</evidence>
<gene>
    <name evidence="2" type="ORF">GO606_16520</name>
</gene>
<dbReference type="Proteomes" id="UP000615989">
    <property type="component" value="Unassembled WGS sequence"/>
</dbReference>
<comment type="similarity">
    <text evidence="1">Belongs to the antirestriction protein family.</text>
</comment>
<organism evidence="2 3">
    <name type="scientific">Aromatoleum anaerobium</name>
    <dbReference type="NCBI Taxonomy" id="182180"/>
    <lineage>
        <taxon>Bacteria</taxon>
        <taxon>Pseudomonadati</taxon>
        <taxon>Pseudomonadota</taxon>
        <taxon>Betaproteobacteria</taxon>
        <taxon>Rhodocyclales</taxon>
        <taxon>Rhodocyclaceae</taxon>
        <taxon>Aromatoleum</taxon>
    </lineage>
</organism>
<reference evidence="2" key="1">
    <citation type="submission" date="2019-12" db="EMBL/GenBank/DDBJ databases">
        <title>Comparative genomics gives insights into the taxonomy of the Azoarcus-Aromatoleum group and reveals separate origins of nif in the plant-associated Azoarcus and non-plant-associated Aromatoleum sub-groups.</title>
        <authorList>
            <person name="Lafos M."/>
            <person name="Maluk M."/>
            <person name="Batista M."/>
            <person name="Junghare M."/>
            <person name="Carmona M."/>
            <person name="Faoro H."/>
            <person name="Cruz L.M."/>
            <person name="Battistoni F."/>
            <person name="De Souza E."/>
            <person name="Pedrosa F."/>
            <person name="Chen W.-M."/>
            <person name="Poole P.S."/>
            <person name="Dixon R.A."/>
            <person name="James E.K."/>
        </authorList>
    </citation>
    <scope>NUCLEOTIDE SEQUENCE</scope>
    <source>
        <strain evidence="2">LuFRes1</strain>
    </source>
</reference>
<dbReference type="InterPro" id="IPR042297">
    <property type="entry name" value="Antirestriction_sf"/>
</dbReference>
<evidence type="ECO:0000256" key="1">
    <source>
        <dbReference type="ARBA" id="ARBA00008618"/>
    </source>
</evidence>
<name>A0ABX1PNX4_9RHOO</name>
<protein>
    <submittedName>
        <fullName evidence="2">Antirestriction protein</fullName>
    </submittedName>
</protein>
<dbReference type="EMBL" id="WTVG01000063">
    <property type="protein sequence ID" value="NMG26290.1"/>
    <property type="molecule type" value="Genomic_DNA"/>
</dbReference>